<evidence type="ECO:0000256" key="7">
    <source>
        <dbReference type="SAM" id="MobiDB-lite"/>
    </source>
</evidence>
<feature type="region of interest" description="Disordered" evidence="7">
    <location>
        <begin position="410"/>
        <end position="429"/>
    </location>
</feature>
<evidence type="ECO:0000256" key="4">
    <source>
        <dbReference type="ARBA" id="ARBA00022723"/>
    </source>
</evidence>
<evidence type="ECO:0000256" key="5">
    <source>
        <dbReference type="ARBA" id="ARBA00022837"/>
    </source>
</evidence>
<dbReference type="GO" id="GO:0046872">
    <property type="term" value="F:metal ion binding"/>
    <property type="evidence" value="ECO:0007669"/>
    <property type="project" value="UniProtKB-KW"/>
</dbReference>
<feature type="signal peptide" evidence="8">
    <location>
        <begin position="1"/>
        <end position="25"/>
    </location>
</feature>
<dbReference type="InterPro" id="IPR008707">
    <property type="entry name" value="B-propeller_PilY1"/>
</dbReference>
<evidence type="ECO:0000256" key="2">
    <source>
        <dbReference type="ARBA" id="ARBA00008387"/>
    </source>
</evidence>
<proteinExistence type="inferred from homology"/>
<accession>M7P488</accession>
<evidence type="ECO:0000259" key="9">
    <source>
        <dbReference type="Pfam" id="PF05567"/>
    </source>
</evidence>
<evidence type="ECO:0000313" key="10">
    <source>
        <dbReference type="EMBL" id="EMR14306.1"/>
    </source>
</evidence>
<dbReference type="Pfam" id="PF05567">
    <property type="entry name" value="T4P_PilY1"/>
    <property type="match status" value="1"/>
</dbReference>
<dbReference type="RefSeq" id="WP_009725159.1">
    <property type="nucleotide sequence ID" value="NZ_APHR01000002.1"/>
</dbReference>
<feature type="chain" id="PRO_5004082746" evidence="8">
    <location>
        <begin position="26"/>
        <end position="1224"/>
    </location>
</feature>
<dbReference type="Proteomes" id="UP000012019">
    <property type="component" value="Unassembled WGS sequence"/>
</dbReference>
<keyword evidence="6" id="KW-0281">Fimbrium</keyword>
<name>M7P488_9GAMM</name>
<dbReference type="GO" id="GO:0009289">
    <property type="term" value="C:pilus"/>
    <property type="evidence" value="ECO:0007669"/>
    <property type="project" value="UniProtKB-SubCell"/>
</dbReference>
<evidence type="ECO:0000256" key="8">
    <source>
        <dbReference type="SAM" id="SignalP"/>
    </source>
</evidence>
<dbReference type="AlphaFoldDB" id="M7P488"/>
<dbReference type="SUPFAM" id="SSF50998">
    <property type="entry name" value="Quinoprotein alcohol dehydrogenase-like"/>
    <property type="match status" value="1"/>
</dbReference>
<reference evidence="10 11" key="1">
    <citation type="journal article" date="2013" name="Genome Announc.">
        <title>Draft Genome Sequence of Methylophaga lonarensis MPLT, a Haloalkaliphilic (Non-Methane-Utilizing) Methylotroph.</title>
        <authorList>
            <person name="Shetty S.A."/>
            <person name="Marathe N.P."/>
            <person name="Munot H."/>
            <person name="Antony C.P."/>
            <person name="Dhotre D.P."/>
            <person name="Murrell J.C."/>
            <person name="Shouche Y.S."/>
        </authorList>
    </citation>
    <scope>NUCLEOTIDE SEQUENCE [LARGE SCALE GENOMIC DNA]</scope>
    <source>
        <strain evidence="10 11">MPL</strain>
    </source>
</reference>
<comment type="subcellular location">
    <subcellularLocation>
        <location evidence="1">Fimbrium</location>
    </subcellularLocation>
</comment>
<comment type="similarity">
    <text evidence="2">Belongs to the PilY1 family.</text>
</comment>
<keyword evidence="5" id="KW-0106">Calcium</keyword>
<protein>
    <submittedName>
        <fullName evidence="10">Type IV fimbrial biogenesis protein PilY1</fullName>
    </submittedName>
</protein>
<gene>
    <name evidence="10" type="ORF">MPL1_00457</name>
</gene>
<dbReference type="EMBL" id="APHR01000002">
    <property type="protein sequence ID" value="EMR14306.1"/>
    <property type="molecule type" value="Genomic_DNA"/>
</dbReference>
<feature type="compositionally biased region" description="Polar residues" evidence="7">
    <location>
        <begin position="418"/>
        <end position="429"/>
    </location>
</feature>
<feature type="region of interest" description="Disordered" evidence="7">
    <location>
        <begin position="350"/>
        <end position="369"/>
    </location>
</feature>
<dbReference type="eggNOG" id="COG3419">
    <property type="taxonomic scope" value="Bacteria"/>
</dbReference>
<evidence type="ECO:0000313" key="11">
    <source>
        <dbReference type="Proteomes" id="UP000012019"/>
    </source>
</evidence>
<sequence length="1224" mass="132318">MKTALNRYFAMLVLSVLSASNVASSELDLAQVPLYLTSGVDPNIMFIIDDSGSMFFEVTPDSVAFPESASSYAAYVYPRANNVYGPSDYSHTLLRVAEVTDTDPYAAMTRTHTINTNYYDPSKTYTPWIRADGSLYPNATPACAWHNPENTGTCPSGSGTDGAVNNLARDLTRNNGRWNSNTWQTCTSAGTCTSSSTARTFWPAVYYTHTGGDIWNRNNYTRTEIRSTTATYSGHGRINRTDCTAGVCSYAQEIQNFANWYTYYRSRILASRAGIGRAFAQQGPNMRVGYGTINKGNSTVDGQSNTSTIVRGVRQFTGTGRTNFFNELYTRDIPASGTPLRKALDDAGQYFSRTDSRGPWSDTPGSPDGEDLMCRQSFTILMTDGYWSGGTSFQASTAAARANVDNSVGPVITGPGGQSYQYTPTDPYRDNQNNTLADVAMYYWYRDLRPDLDNLVPTTPQNEAFWQHMVTFGVAFGLTGSVDADDAWAAVSTGTAINWPDTDSNSSVANCPTDICPARLDDLLHASINGRGGFFSAADPDTFATELSGVLSNIADRTSSAASVALNSGTISGSTRVYQARFESGGWTGQLLAYPIQSNGTLGGLEWDAGSLIPAANSRVIISHDGTEGVPFRWSNLSASQQTQLVNENVLNYIRGSQSNEAVNGGTFRNRTRVLGDIINSSPVFSGAPNSRYPDNWGIGAAENAQPYRNFRIAQANRTPLVLVGANDGMLHGFNANTGVEMFSYVPASVYSQLPLLTNPNYSHRYFVDGNPTVVDAFINGQWRTVLVSGLGAGGQGVFALDITDPDSFASEATASNNVLWEFTDLDDRDMGYSFGQPSVVRLNNGSWAVIFTGGYNNTADNGNTGNSTNDSLTGNAVLYIVDLATGDLIRKFDTGVGRAQDPTGNNRPNGLASPAVVDINGSSSADAVYAGDLFGNVWKINLASSDPTSWNFAYNSGGNPQPLFTACHGVSCNSGNSQPITTRPQVVRHPSGAGYLVLFGTGQYMEVGDNAISGQTTQSFYAIWDKAQSTLTPFNRSNLLQQEIMFEISQANGDFRITSDTSIDWNSQNGWFLDLQYGAENFGERQVSNALVRSNRIIFTTLMPSEDPCQFGGSGWLMELDIFSGARLPFSPFDLNDDGIFDINDFINVGDITGDGNDDYLPASGRKSTVGIIPTPSIVNDTGGQREFKFLSGSSGEIEVITENPGPGETGRQSWYPLDFIFQ</sequence>
<organism evidence="10 11">
    <name type="scientific">Methylophaga lonarensis MPL</name>
    <dbReference type="NCBI Taxonomy" id="1286106"/>
    <lineage>
        <taxon>Bacteria</taxon>
        <taxon>Pseudomonadati</taxon>
        <taxon>Pseudomonadota</taxon>
        <taxon>Gammaproteobacteria</taxon>
        <taxon>Thiotrichales</taxon>
        <taxon>Piscirickettsiaceae</taxon>
        <taxon>Methylophaga</taxon>
    </lineage>
</organism>
<feature type="domain" description="PilY1 beta-propeller" evidence="9">
    <location>
        <begin position="675"/>
        <end position="1045"/>
    </location>
</feature>
<keyword evidence="3" id="KW-1029">Fimbrium biogenesis</keyword>
<evidence type="ECO:0000256" key="3">
    <source>
        <dbReference type="ARBA" id="ARBA00022558"/>
    </source>
</evidence>
<comment type="caution">
    <text evidence="10">The sequence shown here is derived from an EMBL/GenBank/DDBJ whole genome shotgun (WGS) entry which is preliminary data.</text>
</comment>
<dbReference type="STRING" id="1286106.MPL1_00457"/>
<keyword evidence="8" id="KW-0732">Signal</keyword>
<evidence type="ECO:0000256" key="1">
    <source>
        <dbReference type="ARBA" id="ARBA00004561"/>
    </source>
</evidence>
<keyword evidence="11" id="KW-1185">Reference proteome</keyword>
<evidence type="ECO:0000256" key="6">
    <source>
        <dbReference type="ARBA" id="ARBA00023263"/>
    </source>
</evidence>
<dbReference type="PATRIC" id="fig|1286106.3.peg.91"/>
<keyword evidence="4" id="KW-0479">Metal-binding</keyword>
<dbReference type="InterPro" id="IPR011047">
    <property type="entry name" value="Quinoprotein_ADH-like_sf"/>
</dbReference>